<evidence type="ECO:0000313" key="1">
    <source>
        <dbReference type="Proteomes" id="UP000790787"/>
    </source>
</evidence>
<accession>A0AC58SNA5</accession>
<dbReference type="RefSeq" id="XP_075086452.1">
    <property type="nucleotide sequence ID" value="XM_075230351.1"/>
</dbReference>
<protein>
    <submittedName>
        <fullName evidence="2">Bidirectional sugar transporter SWEET1-like</fullName>
    </submittedName>
</protein>
<reference evidence="1" key="1">
    <citation type="journal article" date="2014" name="Nat. Commun.">
        <title>The tobacco genome sequence and its comparison with those of tomato and potato.</title>
        <authorList>
            <person name="Sierro N."/>
            <person name="Battey J.N."/>
            <person name="Ouadi S."/>
            <person name="Bakaher N."/>
            <person name="Bovet L."/>
            <person name="Willig A."/>
            <person name="Goepfert S."/>
            <person name="Peitsch M.C."/>
            <person name="Ivanov N.V."/>
        </authorList>
    </citation>
    <scope>NUCLEOTIDE SEQUENCE [LARGE SCALE GENOMIC DNA]</scope>
</reference>
<evidence type="ECO:0000313" key="2">
    <source>
        <dbReference type="RefSeq" id="XP_075086452.1"/>
    </source>
</evidence>
<gene>
    <name evidence="2" type="primary">LOC142169116</name>
</gene>
<sequence length="177" mass="19479">MTMLNCLLSAWYGTPLISANNLLVTTTNGTGAAFALVYVLIFLKYAPNNERRKISALFFLNIAIYIAVALISMLGFHGNSRKNFCGIAATVVSILMYGSPLSIITQVIRTKSVEFMPFWLSFFVALSCGSWLTYAVIGKDLFIEISAGVGLILGIVQLILYAVYRRVTRDDNDNSNV</sequence>
<reference evidence="2" key="2">
    <citation type="submission" date="2025-08" db="UniProtKB">
        <authorList>
            <consortium name="RefSeq"/>
        </authorList>
    </citation>
    <scope>IDENTIFICATION</scope>
    <source>
        <tissue evidence="2">Leaf</tissue>
    </source>
</reference>
<dbReference type="Proteomes" id="UP000790787">
    <property type="component" value="Chromosome 14"/>
</dbReference>
<keyword evidence="1" id="KW-1185">Reference proteome</keyword>
<proteinExistence type="predicted"/>
<name>A0AC58SNA5_TOBAC</name>
<organism evidence="1 2">
    <name type="scientific">Nicotiana tabacum</name>
    <name type="common">Common tobacco</name>
    <dbReference type="NCBI Taxonomy" id="4097"/>
    <lineage>
        <taxon>Eukaryota</taxon>
        <taxon>Viridiplantae</taxon>
        <taxon>Streptophyta</taxon>
        <taxon>Embryophyta</taxon>
        <taxon>Tracheophyta</taxon>
        <taxon>Spermatophyta</taxon>
        <taxon>Magnoliopsida</taxon>
        <taxon>eudicotyledons</taxon>
        <taxon>Gunneridae</taxon>
        <taxon>Pentapetalae</taxon>
        <taxon>asterids</taxon>
        <taxon>lamiids</taxon>
        <taxon>Solanales</taxon>
        <taxon>Solanaceae</taxon>
        <taxon>Nicotianoideae</taxon>
        <taxon>Nicotianeae</taxon>
        <taxon>Nicotiana</taxon>
    </lineage>
</organism>